<evidence type="ECO:0000313" key="2">
    <source>
        <dbReference type="EMBL" id="KAK6934416.1"/>
    </source>
</evidence>
<reference evidence="2 3" key="1">
    <citation type="submission" date="2023-12" db="EMBL/GenBank/DDBJ databases">
        <title>A high-quality genome assembly for Dillenia turbinata (Dilleniales).</title>
        <authorList>
            <person name="Chanderbali A."/>
        </authorList>
    </citation>
    <scope>NUCLEOTIDE SEQUENCE [LARGE SCALE GENOMIC DNA]</scope>
    <source>
        <strain evidence="2">LSX21</strain>
        <tissue evidence="2">Leaf</tissue>
    </source>
</reference>
<gene>
    <name evidence="2" type="ORF">RJ641_034571</name>
</gene>
<dbReference type="Proteomes" id="UP001370490">
    <property type="component" value="Unassembled WGS sequence"/>
</dbReference>
<dbReference type="SMART" id="SM00579">
    <property type="entry name" value="FBD"/>
    <property type="match status" value="1"/>
</dbReference>
<dbReference type="InterPro" id="IPR006566">
    <property type="entry name" value="FBD"/>
</dbReference>
<name>A0AAN8VQW0_9MAGN</name>
<sequence length="245" mass="28513">MLKLSKMKQRKTEFHFIPILIRKGKCLQLNNDLPIFYNLAELHWSEHQRMQHHEYCWRKLQHSHQFQFPHLTRFVFQGFYGEKNETDTIKCILKNASVLKKVNSHCGISYDMKILQGLSSFQRATSVCQLEFFRCNAILLAAQTSLEFESKWLSAADIPTILHSVHDYPEIFREHIGIFNLSSGTSCICNLKIQIMDLDLSMAFALSTPRVGRTAIEMVAQENFDAFWQHASIEKSCNNLLSLKR</sequence>
<keyword evidence="3" id="KW-1185">Reference proteome</keyword>
<feature type="domain" description="FBD" evidence="1">
    <location>
        <begin position="65"/>
        <end position="133"/>
    </location>
</feature>
<comment type="caution">
    <text evidence="2">The sequence shown here is derived from an EMBL/GenBank/DDBJ whole genome shotgun (WGS) entry which is preliminary data.</text>
</comment>
<evidence type="ECO:0000259" key="1">
    <source>
        <dbReference type="SMART" id="SM00579"/>
    </source>
</evidence>
<protein>
    <submittedName>
        <fullName evidence="2">FBD domain</fullName>
    </submittedName>
</protein>
<proteinExistence type="predicted"/>
<evidence type="ECO:0000313" key="3">
    <source>
        <dbReference type="Proteomes" id="UP001370490"/>
    </source>
</evidence>
<dbReference type="EMBL" id="JBAMMX010000008">
    <property type="protein sequence ID" value="KAK6934416.1"/>
    <property type="molecule type" value="Genomic_DNA"/>
</dbReference>
<accession>A0AAN8VQW0</accession>
<dbReference type="AlphaFoldDB" id="A0AAN8VQW0"/>
<organism evidence="2 3">
    <name type="scientific">Dillenia turbinata</name>
    <dbReference type="NCBI Taxonomy" id="194707"/>
    <lineage>
        <taxon>Eukaryota</taxon>
        <taxon>Viridiplantae</taxon>
        <taxon>Streptophyta</taxon>
        <taxon>Embryophyta</taxon>
        <taxon>Tracheophyta</taxon>
        <taxon>Spermatophyta</taxon>
        <taxon>Magnoliopsida</taxon>
        <taxon>eudicotyledons</taxon>
        <taxon>Gunneridae</taxon>
        <taxon>Pentapetalae</taxon>
        <taxon>Dilleniales</taxon>
        <taxon>Dilleniaceae</taxon>
        <taxon>Dillenia</taxon>
    </lineage>
</organism>
<dbReference type="Pfam" id="PF08387">
    <property type="entry name" value="FBD"/>
    <property type="match status" value="1"/>
</dbReference>